<feature type="transmembrane region" description="Helical" evidence="7">
    <location>
        <begin position="76"/>
        <end position="94"/>
    </location>
</feature>
<evidence type="ECO:0000313" key="10">
    <source>
        <dbReference type="Proteomes" id="UP000095488"/>
    </source>
</evidence>
<evidence type="ECO:0000256" key="7">
    <source>
        <dbReference type="SAM" id="Phobius"/>
    </source>
</evidence>
<keyword evidence="4 7" id="KW-0812">Transmembrane</keyword>
<feature type="domain" description="MgtC/SapB/SrpB/YhiD N-terminal" evidence="8">
    <location>
        <begin position="16"/>
        <end position="143"/>
    </location>
</feature>
<reference evidence="9 10" key="1">
    <citation type="submission" date="2015-09" db="EMBL/GenBank/DDBJ databases">
        <authorList>
            <consortium name="Pathogen Informatics"/>
            <person name="Wu L."/>
            <person name="Ma J."/>
        </authorList>
    </citation>
    <scope>NUCLEOTIDE SEQUENCE [LARGE SCALE GENOMIC DNA]</scope>
    <source>
        <strain evidence="9 10">2789STDY5834858</strain>
    </source>
</reference>
<sequence>MNAVPTYNIHDIVLRIVLAGILAGAIGLERELRSKEAGLRTHFLVGVGSALIMIVSQYGFADVLRYNNISLDPSRIAAQVVSGIGFLGAGTIIIERKIVRGLTTAAGIWVVAAIGLASGSGLYMIAILGTIAVLVGLEFFQRIFKLSSHKVVEMNIKVQSKPRNEIMDILGKNSNYILSYKIEKEALDEINIYHISSKFRCKNNVKIMELVNEIKDLSGVVCVNVENY</sequence>
<gene>
    <name evidence="9" type="primary">sapB</name>
    <name evidence="9" type="ORF">ERS852473_01889</name>
</gene>
<keyword evidence="10" id="KW-1185">Reference proteome</keyword>
<dbReference type="InterPro" id="IPR049177">
    <property type="entry name" value="MgtC_SapB_SrpB_YhiD_N"/>
</dbReference>
<dbReference type="Pfam" id="PF02308">
    <property type="entry name" value="MgtC"/>
    <property type="match status" value="1"/>
</dbReference>
<evidence type="ECO:0000256" key="4">
    <source>
        <dbReference type="ARBA" id="ARBA00022692"/>
    </source>
</evidence>
<dbReference type="InterPro" id="IPR003416">
    <property type="entry name" value="MgtC/SapB/SrpB/YhiD_fam"/>
</dbReference>
<evidence type="ECO:0000256" key="5">
    <source>
        <dbReference type="ARBA" id="ARBA00022989"/>
    </source>
</evidence>
<dbReference type="RefSeq" id="WP_055259818.1">
    <property type="nucleotide sequence ID" value="NZ_BCMV01000046.1"/>
</dbReference>
<protein>
    <submittedName>
        <fullName evidence="9">Mg(2+) transport ATPase</fullName>
    </submittedName>
</protein>
<dbReference type="PANTHER" id="PTHR33778">
    <property type="entry name" value="PROTEIN MGTC"/>
    <property type="match status" value="1"/>
</dbReference>
<proteinExistence type="inferred from homology"/>
<evidence type="ECO:0000313" key="9">
    <source>
        <dbReference type="EMBL" id="CUO09695.1"/>
    </source>
</evidence>
<evidence type="ECO:0000256" key="1">
    <source>
        <dbReference type="ARBA" id="ARBA00004651"/>
    </source>
</evidence>
<keyword evidence="6 7" id="KW-0472">Membrane</keyword>
<keyword evidence="5 7" id="KW-1133">Transmembrane helix</keyword>
<evidence type="ECO:0000259" key="8">
    <source>
        <dbReference type="Pfam" id="PF02308"/>
    </source>
</evidence>
<dbReference type="PRINTS" id="PR01837">
    <property type="entry name" value="MGTCSAPBPROT"/>
</dbReference>
<keyword evidence="3" id="KW-1003">Cell membrane</keyword>
<comment type="caution">
    <text evidence="9">The sequence shown here is derived from an EMBL/GenBank/DDBJ whole genome shotgun (WGS) entry which is preliminary data.</text>
</comment>
<comment type="similarity">
    <text evidence="2">Belongs to the MgtC/SapB family.</text>
</comment>
<evidence type="ECO:0000256" key="6">
    <source>
        <dbReference type="ARBA" id="ARBA00023136"/>
    </source>
</evidence>
<dbReference type="EMBL" id="CYZR01000006">
    <property type="protein sequence ID" value="CUO09695.1"/>
    <property type="molecule type" value="Genomic_DNA"/>
</dbReference>
<organism evidence="9 10">
    <name type="scientific">Sarcina ventriculi</name>
    <name type="common">Clostridium ventriculi</name>
    <dbReference type="NCBI Taxonomy" id="1267"/>
    <lineage>
        <taxon>Bacteria</taxon>
        <taxon>Bacillati</taxon>
        <taxon>Bacillota</taxon>
        <taxon>Clostridia</taxon>
        <taxon>Eubacteriales</taxon>
        <taxon>Clostridiaceae</taxon>
        <taxon>Sarcina</taxon>
    </lineage>
</organism>
<name>A0ABP2AV56_SARVE</name>
<feature type="transmembrane region" description="Helical" evidence="7">
    <location>
        <begin position="12"/>
        <end position="29"/>
    </location>
</feature>
<evidence type="ECO:0000256" key="2">
    <source>
        <dbReference type="ARBA" id="ARBA00009298"/>
    </source>
</evidence>
<dbReference type="PANTHER" id="PTHR33778:SF1">
    <property type="entry name" value="MAGNESIUM TRANSPORTER YHID-RELATED"/>
    <property type="match status" value="1"/>
</dbReference>
<feature type="transmembrane region" description="Helical" evidence="7">
    <location>
        <begin position="101"/>
        <end position="117"/>
    </location>
</feature>
<accession>A0ABP2AV56</accession>
<evidence type="ECO:0000256" key="3">
    <source>
        <dbReference type="ARBA" id="ARBA00022475"/>
    </source>
</evidence>
<dbReference type="Proteomes" id="UP000095488">
    <property type="component" value="Unassembled WGS sequence"/>
</dbReference>
<comment type="subcellular location">
    <subcellularLocation>
        <location evidence="1">Cell membrane</location>
        <topology evidence="1">Multi-pass membrane protein</topology>
    </subcellularLocation>
</comment>
<feature type="transmembrane region" description="Helical" evidence="7">
    <location>
        <begin position="41"/>
        <end position="61"/>
    </location>
</feature>
<dbReference type="NCBIfam" id="NF007431">
    <property type="entry name" value="PRK09977.1"/>
    <property type="match status" value="1"/>
</dbReference>